<reference evidence="1 2" key="3">
    <citation type="journal article" date="2011" name="Mol. Syst. Biol.">
        <title>Integrative genome-scale metabolic analysis of Vibrio vulnificus for drug targeting and discovery.</title>
        <authorList>
            <person name="Kim H.U."/>
            <person name="Kim S.Y."/>
            <person name="Jeong H."/>
            <person name="Kim T.Y."/>
            <person name="Kim J.J."/>
            <person name="Choy H.E."/>
            <person name="Yi K.Y."/>
            <person name="Rhee J.H."/>
            <person name="Lee S.Y."/>
        </authorList>
    </citation>
    <scope>NUCLEOTIDE SEQUENCE [LARGE SCALE GENOMIC DNA]</scope>
    <source>
        <strain evidence="1 2">CMCP6</strain>
    </source>
</reference>
<dbReference type="KEGG" id="vvu:VV1_2440"/>
<evidence type="ECO:0000313" key="2">
    <source>
        <dbReference type="Proteomes" id="UP000002275"/>
    </source>
</evidence>
<dbReference type="Proteomes" id="UP000002275">
    <property type="component" value="Chromosome I"/>
</dbReference>
<organism evidence="1 2">
    <name type="scientific">Vibrio vulnificus (strain CMCP6)</name>
    <dbReference type="NCBI Taxonomy" id="216895"/>
    <lineage>
        <taxon>Bacteria</taxon>
        <taxon>Pseudomonadati</taxon>
        <taxon>Pseudomonadota</taxon>
        <taxon>Gammaproteobacteria</taxon>
        <taxon>Vibrionales</taxon>
        <taxon>Vibrionaceae</taxon>
        <taxon>Vibrio</taxon>
    </lineage>
</organism>
<evidence type="ECO:0000313" key="1">
    <source>
        <dbReference type="EMBL" id="AAO10809.1"/>
    </source>
</evidence>
<reference evidence="1 2" key="2">
    <citation type="journal article" date="2003" name="Infect. Immun.">
        <title>Characterization and pathogenic significance of Vibrio vulnificus antigens preferentially expressed in septicemic patients.</title>
        <authorList>
            <person name="Kim Y.R."/>
            <person name="Lee S.E."/>
            <person name="Kim C.M."/>
            <person name="Kim S.Y."/>
            <person name="Shin E.K."/>
            <person name="Shin D.H."/>
            <person name="Chung S.S."/>
            <person name="Choy H.E."/>
            <person name="Progulske-Fox A."/>
            <person name="Hillman J.D."/>
            <person name="Handfield M."/>
            <person name="Rhee J.H."/>
        </authorList>
    </citation>
    <scope>NUCLEOTIDE SEQUENCE [LARGE SCALE GENOMIC DNA]</scope>
    <source>
        <strain evidence="1 2">CMCP6</strain>
    </source>
</reference>
<dbReference type="RefSeq" id="WP_011080303.1">
    <property type="nucleotide sequence ID" value="NC_004459.3"/>
</dbReference>
<dbReference type="AlphaFoldDB" id="A0A3Q0L5I6"/>
<sequence length="111" mass="12220">MELDKFVTKTLLMISKGVYDAQNSSPEYGVKVNELPITSFSRNDPLSQNGTFMQNVTFDVAITTEEVSEGDAKISVLGLSLGKNGSFTDVYSSRIKFTIPLSFPRSSLDKQ</sequence>
<proteinExistence type="predicted"/>
<accession>A0A3Q0L5I6</accession>
<protein>
    <submittedName>
        <fullName evidence="1">Uncharacterized protein</fullName>
    </submittedName>
</protein>
<name>A0A3Q0L5I6_VIBVU</name>
<gene>
    <name evidence="1" type="ordered locus">VV1_2440</name>
</gene>
<dbReference type="EMBL" id="AE016795">
    <property type="protein sequence ID" value="AAO10809.1"/>
    <property type="molecule type" value="Genomic_DNA"/>
</dbReference>
<reference evidence="2" key="1">
    <citation type="submission" date="2002-12" db="EMBL/GenBank/DDBJ databases">
        <title>Complete genome sequence of Vibrio vulnificus CMCP6.</title>
        <authorList>
            <person name="Rhee J.H."/>
            <person name="Kim S.Y."/>
            <person name="Chung S.S."/>
            <person name="Kim J.J."/>
            <person name="Moon Y.H."/>
            <person name="Jeong H."/>
            <person name="Choy H.E."/>
        </authorList>
    </citation>
    <scope>NUCLEOTIDE SEQUENCE [LARGE SCALE GENOMIC DNA]</scope>
    <source>
        <strain evidence="2">CMCP6</strain>
    </source>
</reference>